<proteinExistence type="predicted"/>
<dbReference type="PATRIC" id="fig|280871.6.peg.1753"/>
<feature type="region of interest" description="Disordered" evidence="3">
    <location>
        <begin position="1"/>
        <end position="34"/>
    </location>
</feature>
<accession>A0A0D1LN40</accession>
<evidence type="ECO:0000313" key="6">
    <source>
        <dbReference type="Proteomes" id="UP000032221"/>
    </source>
</evidence>
<evidence type="ECO:0000256" key="4">
    <source>
        <dbReference type="SAM" id="Phobius"/>
    </source>
</evidence>
<dbReference type="RefSeq" id="WP_043985293.1">
    <property type="nucleotide sequence ID" value="NZ_JXST01000009.1"/>
</dbReference>
<evidence type="ECO:0000313" key="5">
    <source>
        <dbReference type="EMBL" id="KIU17376.1"/>
    </source>
</evidence>
<dbReference type="PANTHER" id="PTHR37042:SF4">
    <property type="entry name" value="OUTER MEMBRANE PROTEIN RV1973"/>
    <property type="match status" value="1"/>
</dbReference>
<keyword evidence="4" id="KW-0812">Transmembrane</keyword>
<reference evidence="5 6" key="1">
    <citation type="submission" date="2015-01" db="EMBL/GenBank/DDBJ databases">
        <title>Genome sequence of Mycobacterium llatzerense and Mycobacterium immunogenum recovered from brain abscess.</title>
        <authorList>
            <person name="Greninger A.L."/>
            <person name="Langelier C."/>
            <person name="Cunningham G."/>
            <person name="Chiu C.Y."/>
            <person name="Miller S."/>
        </authorList>
    </citation>
    <scope>NUCLEOTIDE SEQUENCE [LARGE SCALE GENOMIC DNA]</scope>
    <source>
        <strain evidence="5 6">CLUC14</strain>
    </source>
</reference>
<organism evidence="5 6">
    <name type="scientific">Mycolicibacterium llatzerense</name>
    <dbReference type="NCBI Taxonomy" id="280871"/>
    <lineage>
        <taxon>Bacteria</taxon>
        <taxon>Bacillati</taxon>
        <taxon>Actinomycetota</taxon>
        <taxon>Actinomycetes</taxon>
        <taxon>Mycobacteriales</taxon>
        <taxon>Mycobacteriaceae</taxon>
        <taxon>Mycolicibacterium</taxon>
    </lineage>
</organism>
<keyword evidence="2 4" id="KW-0472">Membrane</keyword>
<evidence type="ECO:0000256" key="3">
    <source>
        <dbReference type="SAM" id="MobiDB-lite"/>
    </source>
</evidence>
<evidence type="ECO:0000256" key="1">
    <source>
        <dbReference type="ARBA" id="ARBA00004370"/>
    </source>
</evidence>
<gene>
    <name evidence="5" type="ORF">TL10_08480</name>
</gene>
<protein>
    <submittedName>
        <fullName evidence="5">Mce associated membrane protein</fullName>
    </submittedName>
</protein>
<feature type="compositionally biased region" description="Acidic residues" evidence="3">
    <location>
        <begin position="15"/>
        <end position="34"/>
    </location>
</feature>
<dbReference type="GO" id="GO:0016020">
    <property type="term" value="C:membrane"/>
    <property type="evidence" value="ECO:0007669"/>
    <property type="project" value="UniProtKB-SubCell"/>
</dbReference>
<dbReference type="Proteomes" id="UP000032221">
    <property type="component" value="Unassembled WGS sequence"/>
</dbReference>
<keyword evidence="4" id="KW-1133">Transmembrane helix</keyword>
<dbReference type="PANTHER" id="PTHR37042">
    <property type="entry name" value="OUTER MEMBRANE PROTEIN RV1973"/>
    <property type="match status" value="1"/>
</dbReference>
<feature type="transmembrane region" description="Helical" evidence="4">
    <location>
        <begin position="59"/>
        <end position="82"/>
    </location>
</feature>
<keyword evidence="6" id="KW-1185">Reference proteome</keyword>
<dbReference type="EMBL" id="JXST01000009">
    <property type="protein sequence ID" value="KIU17376.1"/>
    <property type="molecule type" value="Genomic_DNA"/>
</dbReference>
<dbReference type="AlphaFoldDB" id="A0A0D1LN40"/>
<dbReference type="OrthoDB" id="5188486at2"/>
<comment type="caution">
    <text evidence="5">The sequence shown here is derived from an EMBL/GenBank/DDBJ whole genome shotgun (WGS) entry which is preliminary data.</text>
</comment>
<evidence type="ECO:0000256" key="2">
    <source>
        <dbReference type="ARBA" id="ARBA00023136"/>
    </source>
</evidence>
<comment type="subcellular location">
    <subcellularLocation>
        <location evidence="1">Membrane</location>
    </subcellularLocation>
</comment>
<dbReference type="STRING" id="280871.TL10_08480"/>
<name>A0A0D1LN40_9MYCO</name>
<sequence length="214" mass="23034">MSKRTASADVFEQVQDTETEAAEATDLSVEPDAEAAEVTEADAAAEATESAAATSKRRVGLAALVCALLFTVLVAALGFLGWRQYEQYRLTEASEAGLQAAKDYAVVLTTLDAKNIDENYRKSLDGATGEFKDAYSQGANQLRQVLIDNRASGTGIVVAAAVKSATPDKVEVLLFVDQSITNANNPSPRIDRNRIDMTMERNGDRWLASKVEIL</sequence>